<keyword evidence="1" id="KW-0472">Membrane</keyword>
<reference evidence="2 3" key="1">
    <citation type="submission" date="2016-01" db="EMBL/GenBank/DDBJ databases">
        <authorList>
            <consortium name="TB Trials Study Group"/>
            <person name="Sutton G."/>
            <person name="Brinkac L."/>
            <person name="Sanka R."/>
            <person name="Adams M."/>
            <person name="Lau E.L."/>
            <person name="Macaden R."/>
            <person name="Grewal H.M.S."/>
        </authorList>
    </citation>
    <scope>NUCLEOTIDE SEQUENCE [LARGE SCALE GENOMIC DNA]</scope>
    <source>
        <strain evidence="2 3">IS-1744</strain>
    </source>
</reference>
<proteinExistence type="predicted"/>
<dbReference type="SUPFAM" id="SSF50998">
    <property type="entry name" value="Quinoprotein alcohol dehydrogenase-like"/>
    <property type="match status" value="1"/>
</dbReference>
<sequence length="405" mass="42666">MVKPERRTRTDVMVALAIGVVVAVTAGLVWWTSDARATISRPADGPVPALTPAKAVPQSLRQVWSAPSAATTMPLVVGGAVVTGDGRAVEGRDPATGTTLWSYERDLDLCGVSYVYQYAVAVYPDTRGCGQVSTIDAKTGMRGPARSSYADPSVTLSSDGTAVLSAGENRLELWRSDMVRMLSYGALDARIKPDVPSQPLCRLVSAQASSSAVSVLEACPRQPDLRLTLLRPSDEEDTPELRYVQQPGVAPDSGARVVAVADTMTAVYVPTPKPVVNIVDETGATVASTPVPSPPSPQATMSRAGDLITWWTGDSVIVFSANGFEYRYTVTPEGRNKPLGPATIMAGRLLVPVTDGYDVFDPATGQGERHIPVTRPPSAAPVVPAVAGSMVIEQRGEELVALGQS</sequence>
<dbReference type="RefSeq" id="WP_064394330.1">
    <property type="nucleotide sequence ID" value="NZ_LQIR01000003.1"/>
</dbReference>
<name>A0A117JLS4_9MYCO</name>
<dbReference type="EMBL" id="LQIR01000003">
    <property type="protein sequence ID" value="KUI20403.1"/>
    <property type="molecule type" value="Genomic_DNA"/>
</dbReference>
<keyword evidence="1" id="KW-0812">Transmembrane</keyword>
<evidence type="ECO:0000313" key="3">
    <source>
        <dbReference type="Proteomes" id="UP000053707"/>
    </source>
</evidence>
<gene>
    <name evidence="2" type="ORF">AU192_15950</name>
</gene>
<feature type="transmembrane region" description="Helical" evidence="1">
    <location>
        <begin position="12"/>
        <end position="31"/>
    </location>
</feature>
<organism evidence="2 3">
    <name type="scientific">Mycobacterium lehmannii</name>
    <dbReference type="NCBI Taxonomy" id="2048550"/>
    <lineage>
        <taxon>Bacteria</taxon>
        <taxon>Bacillati</taxon>
        <taxon>Actinomycetota</taxon>
        <taxon>Actinomycetes</taxon>
        <taxon>Mycobacteriales</taxon>
        <taxon>Mycobacteriaceae</taxon>
        <taxon>Mycobacterium</taxon>
    </lineage>
</organism>
<comment type="caution">
    <text evidence="2">The sequence shown here is derived from an EMBL/GenBank/DDBJ whole genome shotgun (WGS) entry which is preliminary data.</text>
</comment>
<keyword evidence="1" id="KW-1133">Transmembrane helix</keyword>
<dbReference type="InterPro" id="IPR011047">
    <property type="entry name" value="Quinoprotein_ADH-like_sf"/>
</dbReference>
<keyword evidence="3" id="KW-1185">Reference proteome</keyword>
<evidence type="ECO:0000313" key="2">
    <source>
        <dbReference type="EMBL" id="KUI20403.1"/>
    </source>
</evidence>
<protein>
    <submittedName>
        <fullName evidence="2">Uncharacterized protein</fullName>
    </submittedName>
</protein>
<evidence type="ECO:0000256" key="1">
    <source>
        <dbReference type="SAM" id="Phobius"/>
    </source>
</evidence>
<dbReference type="AlphaFoldDB" id="A0A117JLS4"/>
<accession>A0A117JLS4</accession>
<dbReference type="Proteomes" id="UP000053707">
    <property type="component" value="Unassembled WGS sequence"/>
</dbReference>